<dbReference type="OrthoDB" id="10554160at2759"/>
<name>A0A8J2RMN9_9CRUS</name>
<evidence type="ECO:0000313" key="1">
    <source>
        <dbReference type="EMBL" id="CAH0103786.1"/>
    </source>
</evidence>
<keyword evidence="2" id="KW-1185">Reference proteome</keyword>
<dbReference type="AlphaFoldDB" id="A0A8J2RMN9"/>
<organism evidence="1 2">
    <name type="scientific">Daphnia galeata</name>
    <dbReference type="NCBI Taxonomy" id="27404"/>
    <lineage>
        <taxon>Eukaryota</taxon>
        <taxon>Metazoa</taxon>
        <taxon>Ecdysozoa</taxon>
        <taxon>Arthropoda</taxon>
        <taxon>Crustacea</taxon>
        <taxon>Branchiopoda</taxon>
        <taxon>Diplostraca</taxon>
        <taxon>Cladocera</taxon>
        <taxon>Anomopoda</taxon>
        <taxon>Daphniidae</taxon>
        <taxon>Daphnia</taxon>
    </lineage>
</organism>
<reference evidence="1" key="1">
    <citation type="submission" date="2021-11" db="EMBL/GenBank/DDBJ databases">
        <authorList>
            <person name="Schell T."/>
        </authorList>
    </citation>
    <scope>NUCLEOTIDE SEQUENCE</scope>
    <source>
        <strain evidence="1">M5</strain>
    </source>
</reference>
<gene>
    <name evidence="1" type="ORF">DGAL_LOCUS6460</name>
</gene>
<dbReference type="Proteomes" id="UP000789390">
    <property type="component" value="Unassembled WGS sequence"/>
</dbReference>
<proteinExistence type="predicted"/>
<dbReference type="EMBL" id="CAKKLH010000113">
    <property type="protein sequence ID" value="CAH0103786.1"/>
    <property type="molecule type" value="Genomic_DNA"/>
</dbReference>
<evidence type="ECO:0000313" key="2">
    <source>
        <dbReference type="Proteomes" id="UP000789390"/>
    </source>
</evidence>
<comment type="caution">
    <text evidence="1">The sequence shown here is derived from an EMBL/GenBank/DDBJ whole genome shotgun (WGS) entry which is preliminary data.</text>
</comment>
<sequence length="85" mass="9881">MVLSDELLEHDNHTVLTGKMNQDPIENIIYLHTLTKTNVTSGNVDNEDELKILVGYKKFLVNRFKEIEEERKQARLSLKDKLLSI</sequence>
<protein>
    <submittedName>
        <fullName evidence="1">Uncharacterized protein</fullName>
    </submittedName>
</protein>
<accession>A0A8J2RMN9</accession>